<dbReference type="GO" id="GO:0016747">
    <property type="term" value="F:acyltransferase activity, transferring groups other than amino-acyl groups"/>
    <property type="evidence" value="ECO:0007669"/>
    <property type="project" value="TreeGrafter"/>
</dbReference>
<evidence type="ECO:0000256" key="3">
    <source>
        <dbReference type="ARBA" id="ARBA00023315"/>
    </source>
</evidence>
<dbReference type="Proteomes" id="UP000095767">
    <property type="component" value="Unassembled WGS sequence"/>
</dbReference>
<dbReference type="InterPro" id="IPR050317">
    <property type="entry name" value="Plant_Fungal_Acyltransferase"/>
</dbReference>
<keyword evidence="2 4" id="KW-0808">Transferase</keyword>
<evidence type="ECO:0000313" key="5">
    <source>
        <dbReference type="Proteomes" id="UP000095767"/>
    </source>
</evidence>
<name>A0A1E5W6R4_9POAL</name>
<dbReference type="Gene3D" id="3.30.559.10">
    <property type="entry name" value="Chloramphenicol acetyltransferase-like domain"/>
    <property type="match status" value="2"/>
</dbReference>
<dbReference type="AlphaFoldDB" id="A0A1E5W6R4"/>
<dbReference type="EMBL" id="LWDX02019789">
    <property type="protein sequence ID" value="OEL33133.1"/>
    <property type="molecule type" value="Genomic_DNA"/>
</dbReference>
<proteinExistence type="inferred from homology"/>
<dbReference type="STRING" id="888268.A0A1E5W6R4"/>
<dbReference type="PANTHER" id="PTHR31642">
    <property type="entry name" value="TRICHOTHECENE 3-O-ACETYLTRANSFERASE"/>
    <property type="match status" value="1"/>
</dbReference>
<evidence type="ECO:0000313" key="4">
    <source>
        <dbReference type="EMBL" id="OEL33133.1"/>
    </source>
</evidence>
<accession>A0A1E5W6R4</accession>
<comment type="caution">
    <text evidence="4">The sequence shown here is derived from an EMBL/GenBank/DDBJ whole genome shotgun (WGS) entry which is preliminary data.</text>
</comment>
<dbReference type="Pfam" id="PF02458">
    <property type="entry name" value="Transferase"/>
    <property type="match status" value="1"/>
</dbReference>
<dbReference type="FunFam" id="3.30.559.10:FF:000008">
    <property type="entry name" value="Tryptamine hydroxycinnamoyl transferase"/>
    <property type="match status" value="1"/>
</dbReference>
<reference evidence="4 5" key="1">
    <citation type="submission" date="2016-09" db="EMBL/GenBank/DDBJ databases">
        <title>The draft genome of Dichanthelium oligosanthes: A C3 panicoid grass species.</title>
        <authorList>
            <person name="Studer A.J."/>
            <person name="Schnable J.C."/>
            <person name="Brutnell T.P."/>
        </authorList>
    </citation>
    <scope>NUCLEOTIDE SEQUENCE [LARGE SCALE GENOMIC DNA]</scope>
    <source>
        <strain evidence="5">cv. Kellogg 1175</strain>
        <tissue evidence="4">Leaf</tissue>
    </source>
</reference>
<dbReference type="OrthoDB" id="671439at2759"/>
<keyword evidence="3" id="KW-0012">Acyltransferase</keyword>
<keyword evidence="5" id="KW-1185">Reference proteome</keyword>
<comment type="similarity">
    <text evidence="1">Belongs to the plant acyltransferase family.</text>
</comment>
<protein>
    <submittedName>
        <fullName evidence="4">Agmatine coumaroyltransferase-2</fullName>
    </submittedName>
</protein>
<organism evidence="4 5">
    <name type="scientific">Dichanthelium oligosanthes</name>
    <dbReference type="NCBI Taxonomy" id="888268"/>
    <lineage>
        <taxon>Eukaryota</taxon>
        <taxon>Viridiplantae</taxon>
        <taxon>Streptophyta</taxon>
        <taxon>Embryophyta</taxon>
        <taxon>Tracheophyta</taxon>
        <taxon>Spermatophyta</taxon>
        <taxon>Magnoliopsida</taxon>
        <taxon>Liliopsida</taxon>
        <taxon>Poales</taxon>
        <taxon>Poaceae</taxon>
        <taxon>PACMAD clade</taxon>
        <taxon>Panicoideae</taxon>
        <taxon>Panicodae</taxon>
        <taxon>Paniceae</taxon>
        <taxon>Dichantheliinae</taxon>
        <taxon>Dichanthelium</taxon>
    </lineage>
</organism>
<gene>
    <name evidence="4" type="ORF">BAE44_0005848</name>
</gene>
<dbReference type="InterPro" id="IPR023213">
    <property type="entry name" value="CAT-like_dom_sf"/>
</dbReference>
<dbReference type="PANTHER" id="PTHR31642:SF331">
    <property type="entry name" value="TRYPTAMINE BENZOYLTRANSFERASE 2"/>
    <property type="match status" value="1"/>
</dbReference>
<evidence type="ECO:0000256" key="2">
    <source>
        <dbReference type="ARBA" id="ARBA00022679"/>
    </source>
</evidence>
<sequence length="433" mass="46674">MIKPVYSTPHPLAGDKVPLTVFDRAAIDLFVPTVHAYPAPAPSNEALKDGLRRAVALYPHLAGRLAVDDRGRRFLHVNSEGVLVIEAALSADLADVLADGMAAASVDELYPTLPEENVGVALLQIKLNRYKCGGLVIGIISHHHVADGHSISAFFTMWASAVREGKGFTVPAAPFVDRAATAVPRGTPAPVFDHRSIEFKGGSDGHSSKPYTVVTMDKIKNLTVHFTDEFVAELKARVGVRCSTFQCLLAHVWKKVTEARGLEPEEFTQVRVAVNCRGRASPAVPMDFFGNMVLWAFPKLQVRDLLNSSYGRVVHAIRDAVARVDGEYIQSFVDFGAVADASGEELVATAAPAGTVLCPDLEVDSWLGFQLHQMDLGTGPPCASLPPDLPVEGLMIFVPSIEGGVDVFMAVAECNVEAFEQICHSIDRSNDSR</sequence>
<evidence type="ECO:0000256" key="1">
    <source>
        <dbReference type="ARBA" id="ARBA00009861"/>
    </source>
</evidence>